<reference evidence="2" key="2">
    <citation type="submission" date="2023-05" db="EMBL/GenBank/DDBJ databases">
        <authorList>
            <consortium name="Lawrence Berkeley National Laboratory"/>
            <person name="Steindorff A."/>
            <person name="Hensen N."/>
            <person name="Bonometti L."/>
            <person name="Westerberg I."/>
            <person name="Brannstrom I.O."/>
            <person name="Guillou S."/>
            <person name="Cros-Aarteil S."/>
            <person name="Calhoun S."/>
            <person name="Haridas S."/>
            <person name="Kuo A."/>
            <person name="Mondo S."/>
            <person name="Pangilinan J."/>
            <person name="Riley R."/>
            <person name="Labutti K."/>
            <person name="Andreopoulos B."/>
            <person name="Lipzen A."/>
            <person name="Chen C."/>
            <person name="Yanf M."/>
            <person name="Daum C."/>
            <person name="Ng V."/>
            <person name="Clum A."/>
            <person name="Ohm R."/>
            <person name="Martin F."/>
            <person name="Silar P."/>
            <person name="Natvig D."/>
            <person name="Lalanne C."/>
            <person name="Gautier V."/>
            <person name="Ament-Velasquez S.L."/>
            <person name="Kruys A."/>
            <person name="Hutchinson M.I."/>
            <person name="Powell A.J."/>
            <person name="Barry K."/>
            <person name="Miller A.N."/>
            <person name="Grigoriev I.V."/>
            <person name="Debuchy R."/>
            <person name="Gladieux P."/>
            <person name="Thoren M.H."/>
            <person name="Johannesson H."/>
        </authorList>
    </citation>
    <scope>NUCLEOTIDE SEQUENCE</scope>
    <source>
        <strain evidence="2">PSN293</strain>
    </source>
</reference>
<dbReference type="Proteomes" id="UP001301769">
    <property type="component" value="Unassembled WGS sequence"/>
</dbReference>
<comment type="caution">
    <text evidence="2">The sequence shown here is derived from an EMBL/GenBank/DDBJ whole genome shotgun (WGS) entry which is preliminary data.</text>
</comment>
<dbReference type="PANTHER" id="PTHR33112:SF16">
    <property type="entry name" value="HETEROKARYON INCOMPATIBILITY DOMAIN-CONTAINING PROTEIN"/>
    <property type="match status" value="1"/>
</dbReference>
<organism evidence="2 3">
    <name type="scientific">Rhypophila decipiens</name>
    <dbReference type="NCBI Taxonomy" id="261697"/>
    <lineage>
        <taxon>Eukaryota</taxon>
        <taxon>Fungi</taxon>
        <taxon>Dikarya</taxon>
        <taxon>Ascomycota</taxon>
        <taxon>Pezizomycotina</taxon>
        <taxon>Sordariomycetes</taxon>
        <taxon>Sordariomycetidae</taxon>
        <taxon>Sordariales</taxon>
        <taxon>Naviculisporaceae</taxon>
        <taxon>Rhypophila</taxon>
    </lineage>
</organism>
<name>A0AAN6Y369_9PEZI</name>
<proteinExistence type="predicted"/>
<evidence type="ECO:0000313" key="3">
    <source>
        <dbReference type="Proteomes" id="UP001301769"/>
    </source>
</evidence>
<accession>A0AAN6Y369</accession>
<feature type="domain" description="Heterokaryon incompatibility" evidence="1">
    <location>
        <begin position="240"/>
        <end position="409"/>
    </location>
</feature>
<evidence type="ECO:0000259" key="1">
    <source>
        <dbReference type="Pfam" id="PF06985"/>
    </source>
</evidence>
<gene>
    <name evidence="2" type="ORF">QBC37DRAFT_452556</name>
</gene>
<sequence>MPLSSPPAAPLRGARLCTRCQVLEFDDRRAGGSVGIAETGKKYLRMPNSERVRNWEEWTLPLDFQLRDHLPGLPALEKSAKGGCEFCAMLRDTMLHRSVEGAVMWEAGVSGFFSQTAECIVGLQWVWSGTDMERLGAGGMALRVSVMTPADRNEIVIAFQTDAADGHNTLADWLRIRIFPRILDWADPRVIAWGRLMVDDCVRDHSHLAGSFIPKRLIYVQDQHMKLVQGRDIRLPHVKYAALSYCWGSREESKAQLRTDSAKTESRFLNGIQEQELPPVVRDAVITARLLGISYLWVDAICIRQDAETGGDWEEHAGIMDQIYGNAWVTIGAISSTSCLEGFLRPRENELELYVNYRSTLQPQASGLLRLRLNQFIKDTRYWSRIQGDPFDLNLELSKWISRGWTYQEMLASTRLLAFGRMDVLFSCPKSNWYLGGPEKGSKWWGQTGLDWRRRNNLSGWLDTISFYGQRNGGFSYTTDIFPALSGLARAFGSASNLPDSDYVAGMWKPTLLMTLCWKLTSRFIHADFNSLLDSIVSPQPYVCPSWSWANRGQFSTVLGWSAEIMPEYRQLDTYVTHKGKDPLGQITHAHLRVVGKVVSLPFAQFHIIEDTKTLRQFRPWSLDPHKGQWHLFLDWAPAGDTDDRVNLKMLLLGSFSKDGGLEKGFVGLLLYQAPTCYGERLYRVGVFCSADMSGPQTEETGREFFDGPDECVEIF</sequence>
<dbReference type="PANTHER" id="PTHR33112">
    <property type="entry name" value="DOMAIN PROTEIN, PUTATIVE-RELATED"/>
    <property type="match status" value="1"/>
</dbReference>
<reference evidence="2" key="1">
    <citation type="journal article" date="2023" name="Mol. Phylogenet. Evol.">
        <title>Genome-scale phylogeny and comparative genomics of the fungal order Sordariales.</title>
        <authorList>
            <person name="Hensen N."/>
            <person name="Bonometti L."/>
            <person name="Westerberg I."/>
            <person name="Brannstrom I.O."/>
            <person name="Guillou S."/>
            <person name="Cros-Aarteil S."/>
            <person name="Calhoun S."/>
            <person name="Haridas S."/>
            <person name="Kuo A."/>
            <person name="Mondo S."/>
            <person name="Pangilinan J."/>
            <person name="Riley R."/>
            <person name="LaButti K."/>
            <person name="Andreopoulos B."/>
            <person name="Lipzen A."/>
            <person name="Chen C."/>
            <person name="Yan M."/>
            <person name="Daum C."/>
            <person name="Ng V."/>
            <person name="Clum A."/>
            <person name="Steindorff A."/>
            <person name="Ohm R.A."/>
            <person name="Martin F."/>
            <person name="Silar P."/>
            <person name="Natvig D.O."/>
            <person name="Lalanne C."/>
            <person name="Gautier V."/>
            <person name="Ament-Velasquez S.L."/>
            <person name="Kruys A."/>
            <person name="Hutchinson M.I."/>
            <person name="Powell A.J."/>
            <person name="Barry K."/>
            <person name="Miller A.N."/>
            <person name="Grigoriev I.V."/>
            <person name="Debuchy R."/>
            <person name="Gladieux P."/>
            <person name="Hiltunen Thoren M."/>
            <person name="Johannesson H."/>
        </authorList>
    </citation>
    <scope>NUCLEOTIDE SEQUENCE</scope>
    <source>
        <strain evidence="2">PSN293</strain>
    </source>
</reference>
<dbReference type="Pfam" id="PF06985">
    <property type="entry name" value="HET"/>
    <property type="match status" value="1"/>
</dbReference>
<dbReference type="EMBL" id="MU858241">
    <property type="protein sequence ID" value="KAK4208497.1"/>
    <property type="molecule type" value="Genomic_DNA"/>
</dbReference>
<evidence type="ECO:0000313" key="2">
    <source>
        <dbReference type="EMBL" id="KAK4208497.1"/>
    </source>
</evidence>
<protein>
    <submittedName>
        <fullName evidence="2">Heterokaryon incompatibility protein-domain-containing protein</fullName>
    </submittedName>
</protein>
<keyword evidence="3" id="KW-1185">Reference proteome</keyword>
<dbReference type="AlphaFoldDB" id="A0AAN6Y369"/>
<dbReference type="InterPro" id="IPR010730">
    <property type="entry name" value="HET"/>
</dbReference>